<keyword evidence="1" id="KW-0805">Transcription regulation</keyword>
<protein>
    <submittedName>
        <fullName evidence="6">AcrR family transcriptional regulator</fullName>
    </submittedName>
</protein>
<name>A0ABR9HEK1_9ACTN</name>
<evidence type="ECO:0000259" key="5">
    <source>
        <dbReference type="PROSITE" id="PS50977"/>
    </source>
</evidence>
<accession>A0ABR9HEK1</accession>
<dbReference type="Proteomes" id="UP000598217">
    <property type="component" value="Unassembled WGS sequence"/>
</dbReference>
<dbReference type="InterPro" id="IPR050109">
    <property type="entry name" value="HTH-type_TetR-like_transc_reg"/>
</dbReference>
<dbReference type="InterPro" id="IPR025996">
    <property type="entry name" value="MT1864/Rv1816-like_C"/>
</dbReference>
<dbReference type="PANTHER" id="PTHR30055:SF239">
    <property type="entry name" value="TRANSCRIPTIONAL REGULATORY PROTEIN"/>
    <property type="match status" value="1"/>
</dbReference>
<keyword evidence="3" id="KW-0804">Transcription</keyword>
<dbReference type="InterPro" id="IPR036271">
    <property type="entry name" value="Tet_transcr_reg_TetR-rel_C_sf"/>
</dbReference>
<evidence type="ECO:0000313" key="7">
    <source>
        <dbReference type="Proteomes" id="UP000598217"/>
    </source>
</evidence>
<evidence type="ECO:0000256" key="2">
    <source>
        <dbReference type="ARBA" id="ARBA00023125"/>
    </source>
</evidence>
<dbReference type="Gene3D" id="1.10.10.60">
    <property type="entry name" value="Homeodomain-like"/>
    <property type="match status" value="1"/>
</dbReference>
<dbReference type="EMBL" id="JADBDY010000001">
    <property type="protein sequence ID" value="MBE1457452.1"/>
    <property type="molecule type" value="Genomic_DNA"/>
</dbReference>
<dbReference type="SUPFAM" id="SSF46689">
    <property type="entry name" value="Homeodomain-like"/>
    <property type="match status" value="1"/>
</dbReference>
<dbReference type="Pfam" id="PF00440">
    <property type="entry name" value="TetR_N"/>
    <property type="match status" value="1"/>
</dbReference>
<dbReference type="RefSeq" id="WP_191273660.1">
    <property type="nucleotide sequence ID" value="NZ_BMXJ01000006.1"/>
</dbReference>
<gene>
    <name evidence="6" type="ORF">H4W79_001666</name>
</gene>
<evidence type="ECO:0000256" key="4">
    <source>
        <dbReference type="PROSITE-ProRule" id="PRU00335"/>
    </source>
</evidence>
<reference evidence="6 7" key="1">
    <citation type="submission" date="2020-10" db="EMBL/GenBank/DDBJ databases">
        <title>Sequencing the genomes of 1000 actinobacteria strains.</title>
        <authorList>
            <person name="Klenk H.-P."/>
        </authorList>
    </citation>
    <scope>NUCLEOTIDE SEQUENCE [LARGE SCALE GENOMIC DNA]</scope>
    <source>
        <strain evidence="6 7">DSM 45157</strain>
    </source>
</reference>
<dbReference type="InterPro" id="IPR001647">
    <property type="entry name" value="HTH_TetR"/>
</dbReference>
<dbReference type="PROSITE" id="PS50977">
    <property type="entry name" value="HTH_TETR_2"/>
    <property type="match status" value="1"/>
</dbReference>
<evidence type="ECO:0000256" key="3">
    <source>
        <dbReference type="ARBA" id="ARBA00023163"/>
    </source>
</evidence>
<keyword evidence="7" id="KW-1185">Reference proteome</keyword>
<evidence type="ECO:0000313" key="6">
    <source>
        <dbReference type="EMBL" id="MBE1457452.1"/>
    </source>
</evidence>
<comment type="caution">
    <text evidence="6">The sequence shown here is derived from an EMBL/GenBank/DDBJ whole genome shotgun (WGS) entry which is preliminary data.</text>
</comment>
<feature type="domain" description="HTH tetR-type" evidence="5">
    <location>
        <begin position="5"/>
        <end position="65"/>
    </location>
</feature>
<proteinExistence type="predicted"/>
<dbReference type="Pfam" id="PF13305">
    <property type="entry name" value="TetR_C_33"/>
    <property type="match status" value="1"/>
</dbReference>
<sequence length="199" mass="21103">MPRAGLTPELVTAEAAALSDEGGFDALSLAAVAKRLGVATPSLYKHVDSLAGLRREVSLLAVAELSGRLQAAAVGKSGAEAVHALFRAYRRYAHEHPGGYTSIQQAPTPSDTEAYAAFARPVEVIAAVLRGFDIPEAQVVHTIRALRSSLHGFVDLEARGGFGMPEDIDESYTALVEGFVRALERRPGPDGRAEREVGN</sequence>
<dbReference type="PANTHER" id="PTHR30055">
    <property type="entry name" value="HTH-TYPE TRANSCRIPTIONAL REGULATOR RUTR"/>
    <property type="match status" value="1"/>
</dbReference>
<dbReference type="Gene3D" id="1.10.357.10">
    <property type="entry name" value="Tetracycline Repressor, domain 2"/>
    <property type="match status" value="1"/>
</dbReference>
<dbReference type="SUPFAM" id="SSF48498">
    <property type="entry name" value="Tetracyclin repressor-like, C-terminal domain"/>
    <property type="match status" value="1"/>
</dbReference>
<feature type="DNA-binding region" description="H-T-H motif" evidence="4">
    <location>
        <begin position="28"/>
        <end position="47"/>
    </location>
</feature>
<organism evidence="6 7">
    <name type="scientific">Nocardiopsis terrae</name>
    <dbReference type="NCBI Taxonomy" id="372655"/>
    <lineage>
        <taxon>Bacteria</taxon>
        <taxon>Bacillati</taxon>
        <taxon>Actinomycetota</taxon>
        <taxon>Actinomycetes</taxon>
        <taxon>Streptosporangiales</taxon>
        <taxon>Nocardiopsidaceae</taxon>
        <taxon>Nocardiopsis</taxon>
    </lineage>
</organism>
<dbReference type="InterPro" id="IPR009057">
    <property type="entry name" value="Homeodomain-like_sf"/>
</dbReference>
<evidence type="ECO:0000256" key="1">
    <source>
        <dbReference type="ARBA" id="ARBA00023015"/>
    </source>
</evidence>
<keyword evidence="2 4" id="KW-0238">DNA-binding</keyword>